<feature type="compositionally biased region" description="Low complexity" evidence="1">
    <location>
        <begin position="15"/>
        <end position="30"/>
    </location>
</feature>
<name>A0AAQ3K3G9_9LILI</name>
<keyword evidence="3" id="KW-1185">Reference proteome</keyword>
<reference evidence="2 3" key="1">
    <citation type="submission" date="2023-10" db="EMBL/GenBank/DDBJ databases">
        <title>Chromosome-scale genome assembly provides insights into flower coloration mechanisms of Canna indica.</title>
        <authorList>
            <person name="Li C."/>
        </authorList>
    </citation>
    <scope>NUCLEOTIDE SEQUENCE [LARGE SCALE GENOMIC DNA]</scope>
    <source>
        <tissue evidence="2">Flower</tissue>
    </source>
</reference>
<organism evidence="2 3">
    <name type="scientific">Canna indica</name>
    <name type="common">Indian-shot</name>
    <dbReference type="NCBI Taxonomy" id="4628"/>
    <lineage>
        <taxon>Eukaryota</taxon>
        <taxon>Viridiplantae</taxon>
        <taxon>Streptophyta</taxon>
        <taxon>Embryophyta</taxon>
        <taxon>Tracheophyta</taxon>
        <taxon>Spermatophyta</taxon>
        <taxon>Magnoliopsida</taxon>
        <taxon>Liliopsida</taxon>
        <taxon>Zingiberales</taxon>
        <taxon>Cannaceae</taxon>
        <taxon>Canna</taxon>
    </lineage>
</organism>
<dbReference type="Proteomes" id="UP001327560">
    <property type="component" value="Chromosome 3"/>
</dbReference>
<dbReference type="EMBL" id="CP136892">
    <property type="protein sequence ID" value="WOL01263.1"/>
    <property type="molecule type" value="Genomic_DNA"/>
</dbReference>
<sequence>MFVTRLLRPAKEESGLSPFPSSSAPSPLSSDAGEVVACMHESLLLAHADGVTLSPLDWGIQQDGGEANGGATEAWLGHRRVWVMQAAAA</sequence>
<dbReference type="AlphaFoldDB" id="A0AAQ3K3G9"/>
<evidence type="ECO:0000313" key="2">
    <source>
        <dbReference type="EMBL" id="WOL01263.1"/>
    </source>
</evidence>
<accession>A0AAQ3K3G9</accession>
<protein>
    <submittedName>
        <fullName evidence="2">Uncharacterized protein</fullName>
    </submittedName>
</protein>
<gene>
    <name evidence="2" type="ORF">Cni_G09979</name>
</gene>
<evidence type="ECO:0000313" key="3">
    <source>
        <dbReference type="Proteomes" id="UP001327560"/>
    </source>
</evidence>
<evidence type="ECO:0000256" key="1">
    <source>
        <dbReference type="SAM" id="MobiDB-lite"/>
    </source>
</evidence>
<feature type="region of interest" description="Disordered" evidence="1">
    <location>
        <begin position="1"/>
        <end position="31"/>
    </location>
</feature>
<proteinExistence type="predicted"/>